<name>A0ABR1F3N5_9ASCO</name>
<dbReference type="EMBL" id="JBBJBU010000008">
    <property type="protein sequence ID" value="KAK7204425.1"/>
    <property type="molecule type" value="Genomic_DNA"/>
</dbReference>
<evidence type="ECO:0000313" key="2">
    <source>
        <dbReference type="EMBL" id="KAK7204425.1"/>
    </source>
</evidence>
<gene>
    <name evidence="2" type="ORF">BZA70DRAFT_192172</name>
</gene>
<organism evidence="2 3">
    <name type="scientific">Myxozyma melibiosi</name>
    <dbReference type="NCBI Taxonomy" id="54550"/>
    <lineage>
        <taxon>Eukaryota</taxon>
        <taxon>Fungi</taxon>
        <taxon>Dikarya</taxon>
        <taxon>Ascomycota</taxon>
        <taxon>Saccharomycotina</taxon>
        <taxon>Lipomycetes</taxon>
        <taxon>Lipomycetales</taxon>
        <taxon>Lipomycetaceae</taxon>
        <taxon>Myxozyma</taxon>
    </lineage>
</organism>
<dbReference type="InterPro" id="IPR019183">
    <property type="entry name" value="NAA25_NatB_aux_su"/>
</dbReference>
<proteinExistence type="inferred from homology"/>
<dbReference type="PANTHER" id="PTHR22767">
    <property type="entry name" value="N-TERMINAL ACETYLTRANSFERASE-RELATED"/>
    <property type="match status" value="1"/>
</dbReference>
<reference evidence="2 3" key="1">
    <citation type="submission" date="2024-03" db="EMBL/GenBank/DDBJ databases">
        <title>Genome-scale model development and genomic sequencing of the oleaginous clade Lipomyces.</title>
        <authorList>
            <consortium name="Lawrence Berkeley National Laboratory"/>
            <person name="Czajka J.J."/>
            <person name="Han Y."/>
            <person name="Kim J."/>
            <person name="Mondo S.J."/>
            <person name="Hofstad B.A."/>
            <person name="Robles A."/>
            <person name="Haridas S."/>
            <person name="Riley R."/>
            <person name="LaButti K."/>
            <person name="Pangilinan J."/>
            <person name="Andreopoulos W."/>
            <person name="Lipzen A."/>
            <person name="Yan J."/>
            <person name="Wang M."/>
            <person name="Ng V."/>
            <person name="Grigoriev I.V."/>
            <person name="Spatafora J.W."/>
            <person name="Magnuson J.K."/>
            <person name="Baker S.E."/>
            <person name="Pomraning K.R."/>
        </authorList>
    </citation>
    <scope>NUCLEOTIDE SEQUENCE [LARGE SCALE GENOMIC DNA]</scope>
    <source>
        <strain evidence="2 3">Phaff 52-87</strain>
    </source>
</reference>
<evidence type="ECO:0000313" key="3">
    <source>
        <dbReference type="Proteomes" id="UP001498771"/>
    </source>
</evidence>
<dbReference type="SUPFAM" id="SSF48452">
    <property type="entry name" value="TPR-like"/>
    <property type="match status" value="1"/>
</dbReference>
<dbReference type="PANTHER" id="PTHR22767:SF3">
    <property type="entry name" value="N-ALPHA-ACETYLTRANSFERASE 25, NATB AUXILIARY SUBUNIT"/>
    <property type="match status" value="1"/>
</dbReference>
<comment type="similarity">
    <text evidence="1">Belongs to the MDM20/NAA25 family.</text>
</comment>
<comment type="caution">
    <text evidence="2">The sequence shown here is derived from an EMBL/GenBank/DDBJ whole genome shotgun (WGS) entry which is preliminary data.</text>
</comment>
<dbReference type="Pfam" id="PF09797">
    <property type="entry name" value="NatB_MDM20"/>
    <property type="match status" value="1"/>
</dbReference>
<dbReference type="Gene3D" id="1.25.40.1040">
    <property type="match status" value="1"/>
</dbReference>
<dbReference type="RefSeq" id="XP_064767458.1">
    <property type="nucleotide sequence ID" value="XM_064910041.1"/>
</dbReference>
<dbReference type="Proteomes" id="UP001498771">
    <property type="component" value="Unassembled WGS sequence"/>
</dbReference>
<dbReference type="GeneID" id="90035553"/>
<protein>
    <submittedName>
        <fullName evidence="2">N-acetyltransferase B complex non catalytic subunit-domain-containing protein</fullName>
    </submittedName>
</protein>
<evidence type="ECO:0000256" key="1">
    <source>
        <dbReference type="ARBA" id="ARBA00006298"/>
    </source>
</evidence>
<dbReference type="InterPro" id="IPR011990">
    <property type="entry name" value="TPR-like_helical_dom_sf"/>
</dbReference>
<accession>A0ABR1F3N5</accession>
<keyword evidence="3" id="KW-1185">Reference proteome</keyword>
<sequence length="818" mass="91345">MSFRSNAIWEAIESQNYKLAHQHIAKALRRNPKDEYTQALKAYVYSLQRKPEDALTIARQLADTVPSSNDTLDLLYGIMLDSSGATEAGMLYERAAKKYPKSEKILTSWFWATSTGLDVRGQQKAAMALQKSFGSNRDYTLWCATSCFLAALEADATEMEKMLFSGLARRMIALVGESQTAEEAVIKARILQVVGAPARDELLKFLTDDATEKWNNLELAVMRLEVAVESENWDVVFKVAKKTLVDECRDDYESWKQMAVAVKKLGDAALVNEYEGLLAEKQGTRNGALAAVFYASLAGDVTEQAQTYFTKFGRKQCAFEDLKPFIDLVDSEKWLAFLDSQVAPFSDALGHATYDQLNVIVNARKFVYILRPATDSYVLENIKLYNALLPTLKTKEDTEYFAGDDLLLLAVQWILDARPTPFEITKQDVVMSLVVLLESAAGRDKHQFYVRLWLVRLYLYIGCFQQASGHYSSLSIKNIQLDMLSHHLLTRLSTLSPVFKTMIATREIYDMNAVQTPKYVKASYEAGSYSQVQGIKDFAKRLTNSVGKGVLCVEAKRIGRLSGAKMDGLGINPQMIDMKWCDNRDFEVLGGVRKVGESAVEEKYRIGPRQGANWIEAFMLKETIVELWANAKSREGYASRLEALLKSEGLASEVTKAEKWSLEVVLQLAQVATSMTQATVTKLQTLLDAGISEFGGTSESQVDWSWIHDRFIIFETIKIVIPSLDFLSSTTSGARGGKLGTLISAIKKTCVAKAETIKESAKEIKNGRDKWVRETAERLSSYATITALDTSNIDIEAIVEGIGKSQDEALTMLRMLKV</sequence>